<organism evidence="1 2">
    <name type="scientific">Crepidotus variabilis</name>
    <dbReference type="NCBI Taxonomy" id="179855"/>
    <lineage>
        <taxon>Eukaryota</taxon>
        <taxon>Fungi</taxon>
        <taxon>Dikarya</taxon>
        <taxon>Basidiomycota</taxon>
        <taxon>Agaricomycotina</taxon>
        <taxon>Agaricomycetes</taxon>
        <taxon>Agaricomycetidae</taxon>
        <taxon>Agaricales</taxon>
        <taxon>Agaricineae</taxon>
        <taxon>Crepidotaceae</taxon>
        <taxon>Crepidotus</taxon>
    </lineage>
</organism>
<feature type="non-terminal residue" evidence="1">
    <location>
        <position position="1"/>
    </location>
</feature>
<accession>A0A9P6E3S8</accession>
<evidence type="ECO:0000313" key="1">
    <source>
        <dbReference type="EMBL" id="KAF9521938.1"/>
    </source>
</evidence>
<dbReference type="EMBL" id="MU157972">
    <property type="protein sequence ID" value="KAF9521938.1"/>
    <property type="molecule type" value="Genomic_DNA"/>
</dbReference>
<proteinExistence type="predicted"/>
<evidence type="ECO:0000313" key="2">
    <source>
        <dbReference type="Proteomes" id="UP000807306"/>
    </source>
</evidence>
<comment type="caution">
    <text evidence="1">The sequence shown here is derived from an EMBL/GenBank/DDBJ whole genome shotgun (WGS) entry which is preliminary data.</text>
</comment>
<dbReference type="AlphaFoldDB" id="A0A9P6E3S8"/>
<gene>
    <name evidence="1" type="ORF">CPB83DRAFT_750038</name>
</gene>
<dbReference type="OrthoDB" id="3018288at2759"/>
<name>A0A9P6E3S8_9AGAR</name>
<reference evidence="1" key="1">
    <citation type="submission" date="2020-11" db="EMBL/GenBank/DDBJ databases">
        <authorList>
            <consortium name="DOE Joint Genome Institute"/>
            <person name="Ahrendt S."/>
            <person name="Riley R."/>
            <person name="Andreopoulos W."/>
            <person name="Labutti K."/>
            <person name="Pangilinan J."/>
            <person name="Ruiz-Duenas F.J."/>
            <person name="Barrasa J.M."/>
            <person name="Sanchez-Garcia M."/>
            <person name="Camarero S."/>
            <person name="Miyauchi S."/>
            <person name="Serrano A."/>
            <person name="Linde D."/>
            <person name="Babiker R."/>
            <person name="Drula E."/>
            <person name="Ayuso-Fernandez I."/>
            <person name="Pacheco R."/>
            <person name="Padilla G."/>
            <person name="Ferreira P."/>
            <person name="Barriuso J."/>
            <person name="Kellner H."/>
            <person name="Castanera R."/>
            <person name="Alfaro M."/>
            <person name="Ramirez L."/>
            <person name="Pisabarro A.G."/>
            <person name="Kuo A."/>
            <person name="Tritt A."/>
            <person name="Lipzen A."/>
            <person name="He G."/>
            <person name="Yan M."/>
            <person name="Ng V."/>
            <person name="Cullen D."/>
            <person name="Martin F."/>
            <person name="Rosso M.-N."/>
            <person name="Henrissat B."/>
            <person name="Hibbett D."/>
            <person name="Martinez A.T."/>
            <person name="Grigoriev I.V."/>
        </authorList>
    </citation>
    <scope>NUCLEOTIDE SEQUENCE</scope>
    <source>
        <strain evidence="1">CBS 506.95</strain>
    </source>
</reference>
<keyword evidence="2" id="KW-1185">Reference proteome</keyword>
<feature type="non-terminal residue" evidence="1">
    <location>
        <position position="135"/>
    </location>
</feature>
<protein>
    <submittedName>
        <fullName evidence="1">Uncharacterized protein</fullName>
    </submittedName>
</protein>
<dbReference type="Proteomes" id="UP000807306">
    <property type="component" value="Unassembled WGS sequence"/>
</dbReference>
<sequence>PDDFKPTEHDYIAYVTGRDAIFKSRYGRSILTRGGIAGRLASEVVPGVKVLEGPTQGDEVVGMDGNGTVFVDDFVPEDKVEKVCGVYRVKGAKDPRIALLSWWPSQARWRASGSNGDQWTPDAEKWFKAREEEFR</sequence>